<feature type="compositionally biased region" description="Polar residues" evidence="10">
    <location>
        <begin position="177"/>
        <end position="186"/>
    </location>
</feature>
<evidence type="ECO:0000256" key="4">
    <source>
        <dbReference type="ARBA" id="ARBA00022679"/>
    </source>
</evidence>
<evidence type="ECO:0000256" key="10">
    <source>
        <dbReference type="SAM" id="MobiDB-lite"/>
    </source>
</evidence>
<feature type="transmembrane region" description="Helical" evidence="11">
    <location>
        <begin position="435"/>
        <end position="454"/>
    </location>
</feature>
<organism evidence="12 13">
    <name type="scientific">Filobasidium floriforme</name>
    <dbReference type="NCBI Taxonomy" id="5210"/>
    <lineage>
        <taxon>Eukaryota</taxon>
        <taxon>Fungi</taxon>
        <taxon>Dikarya</taxon>
        <taxon>Basidiomycota</taxon>
        <taxon>Agaricomycotina</taxon>
        <taxon>Tremellomycetes</taxon>
        <taxon>Filobasidiales</taxon>
        <taxon>Filobasidiaceae</taxon>
        <taxon>Filobasidium</taxon>
    </lineage>
</organism>
<feature type="region of interest" description="Disordered" evidence="10">
    <location>
        <begin position="134"/>
        <end position="197"/>
    </location>
</feature>
<dbReference type="InterPro" id="IPR032974">
    <property type="entry name" value="Polypren_kinase"/>
</dbReference>
<evidence type="ECO:0000313" key="13">
    <source>
        <dbReference type="Proteomes" id="UP000812966"/>
    </source>
</evidence>
<dbReference type="Proteomes" id="UP000812966">
    <property type="component" value="Unassembled WGS sequence"/>
</dbReference>
<dbReference type="PANTHER" id="PTHR13205">
    <property type="entry name" value="TRANSMEMBRANE PROTEIN 15-RELATED"/>
    <property type="match status" value="1"/>
</dbReference>
<keyword evidence="6" id="KW-0418">Kinase</keyword>
<dbReference type="GO" id="GO:0043048">
    <property type="term" value="P:dolichyl monophosphate biosynthetic process"/>
    <property type="evidence" value="ECO:0007669"/>
    <property type="project" value="TreeGrafter"/>
</dbReference>
<feature type="transmembrane region" description="Helical" evidence="11">
    <location>
        <begin position="720"/>
        <end position="737"/>
    </location>
</feature>
<feature type="transmembrane region" description="Helical" evidence="11">
    <location>
        <begin position="403"/>
        <end position="423"/>
    </location>
</feature>
<feature type="transmembrane region" description="Helical" evidence="11">
    <location>
        <begin position="749"/>
        <end position="766"/>
    </location>
</feature>
<evidence type="ECO:0000256" key="1">
    <source>
        <dbReference type="ARBA" id="ARBA00004477"/>
    </source>
</evidence>
<dbReference type="GO" id="GO:0005789">
    <property type="term" value="C:endoplasmic reticulum membrane"/>
    <property type="evidence" value="ECO:0007669"/>
    <property type="project" value="UniProtKB-SubCell"/>
</dbReference>
<evidence type="ECO:0000256" key="7">
    <source>
        <dbReference type="ARBA" id="ARBA00022824"/>
    </source>
</evidence>
<feature type="compositionally biased region" description="Low complexity" evidence="10">
    <location>
        <begin position="161"/>
        <end position="170"/>
    </location>
</feature>
<feature type="transmembrane region" description="Helical" evidence="11">
    <location>
        <begin position="566"/>
        <end position="588"/>
    </location>
</feature>
<evidence type="ECO:0000256" key="11">
    <source>
        <dbReference type="SAM" id="Phobius"/>
    </source>
</evidence>
<dbReference type="EC" id="2.7.1.108" evidence="3"/>
<evidence type="ECO:0000256" key="8">
    <source>
        <dbReference type="ARBA" id="ARBA00022989"/>
    </source>
</evidence>
<proteinExistence type="inferred from homology"/>
<evidence type="ECO:0000256" key="3">
    <source>
        <dbReference type="ARBA" id="ARBA00012132"/>
    </source>
</evidence>
<protein>
    <recommendedName>
        <fullName evidence="3">dolichol kinase</fullName>
        <ecNumber evidence="3">2.7.1.108</ecNumber>
    </recommendedName>
</protein>
<name>A0A8K0JJK3_9TREE</name>
<keyword evidence="7" id="KW-0256">Endoplasmic reticulum</keyword>
<keyword evidence="9 11" id="KW-0472">Membrane</keyword>
<dbReference type="GO" id="GO:0004168">
    <property type="term" value="F:dolichol kinase activity"/>
    <property type="evidence" value="ECO:0007669"/>
    <property type="project" value="UniProtKB-EC"/>
</dbReference>
<evidence type="ECO:0000256" key="5">
    <source>
        <dbReference type="ARBA" id="ARBA00022692"/>
    </source>
</evidence>
<dbReference type="AlphaFoldDB" id="A0A8K0JJK3"/>
<evidence type="ECO:0000313" key="12">
    <source>
        <dbReference type="EMBL" id="KAG7530876.1"/>
    </source>
</evidence>
<evidence type="ECO:0000256" key="9">
    <source>
        <dbReference type="ARBA" id="ARBA00023136"/>
    </source>
</evidence>
<keyword evidence="8 11" id="KW-1133">Transmembrane helix</keyword>
<evidence type="ECO:0000256" key="2">
    <source>
        <dbReference type="ARBA" id="ARBA00010794"/>
    </source>
</evidence>
<dbReference type="PANTHER" id="PTHR13205:SF15">
    <property type="entry name" value="DOLICHOL KINASE"/>
    <property type="match status" value="1"/>
</dbReference>
<comment type="caution">
    <text evidence="12">The sequence shown here is derived from an EMBL/GenBank/DDBJ whole genome shotgun (WGS) entry which is preliminary data.</text>
</comment>
<dbReference type="EMBL" id="JABELV010000106">
    <property type="protein sequence ID" value="KAG7530876.1"/>
    <property type="molecule type" value="Genomic_DNA"/>
</dbReference>
<reference evidence="12" key="1">
    <citation type="submission" date="2020-04" db="EMBL/GenBank/DDBJ databases">
        <title>Analysis of mating type loci in Filobasidium floriforme.</title>
        <authorList>
            <person name="Nowrousian M."/>
        </authorList>
    </citation>
    <scope>NUCLEOTIDE SEQUENCE</scope>
    <source>
        <strain evidence="12">CBS 6242</strain>
    </source>
</reference>
<feature type="transmembrane region" description="Helical" evidence="11">
    <location>
        <begin position="518"/>
        <end position="543"/>
    </location>
</feature>
<evidence type="ECO:0000256" key="6">
    <source>
        <dbReference type="ARBA" id="ARBA00022777"/>
    </source>
</evidence>
<feature type="transmembrane region" description="Helical" evidence="11">
    <location>
        <begin position="772"/>
        <end position="799"/>
    </location>
</feature>
<feature type="transmembrane region" description="Helical" evidence="11">
    <location>
        <begin position="687"/>
        <end position="714"/>
    </location>
</feature>
<feature type="transmembrane region" description="Helical" evidence="11">
    <location>
        <begin position="372"/>
        <end position="391"/>
    </location>
</feature>
<comment type="similarity">
    <text evidence="2">Belongs to the polyprenol kinase family.</text>
</comment>
<accession>A0A8K0JJK3</accession>
<gene>
    <name evidence="12" type="ORF">FFLO_04739</name>
</gene>
<feature type="transmembrane region" description="Helical" evidence="11">
    <location>
        <begin position="474"/>
        <end position="498"/>
    </location>
</feature>
<keyword evidence="4" id="KW-0808">Transferase</keyword>
<keyword evidence="13" id="KW-1185">Reference proteome</keyword>
<keyword evidence="5 11" id="KW-0812">Transmembrane</keyword>
<comment type="subcellular location">
    <subcellularLocation>
        <location evidence="1">Endoplasmic reticulum membrane</location>
        <topology evidence="1">Multi-pass membrane protein</topology>
    </subcellularLocation>
</comment>
<sequence>MLPNTATAFVKTSPITSAFPSMITPASTNITSSSSIPSRSKPALLPCRVSLASLSFPWIRKRIYTPGIDQGKGKGKALDFGVRLTRRRCERALLLASAGWVVDRLGRELGEVQVAFELGVIIVLTMAYLEFRTIDTSSPGPGPETRRRGSGEGGVSGAAVGGNNNNNGGNIKARSGVTLQHGPSLTNREKRNSMSGGPVSGAIGSGLAGSIGTVWATEPKDYRDCLDDGAAWALLLGPILSGSMFYETCTRLREMYTTSPSKIPAGAATNGWQIEAPLVSPSTRPFIVAGQGPSSAEQAESQAVLAISALAYSRKQACHLMCLLSLLLLGHTLWSRRRQLLLVASSHEAQGSGRSDGSLPPWSKRSEWRRTGAVVAFSFVLTAGFVVLKVVAQVAGVVGGYDYTYSDLVISTLFFQFCLYVCVRLARRGFTLGELGIICHAGTGLFMEVVNLTRTKISIFNTPFVRTYRLPTPLLIFQLALIPGSFLCGFLLSPLLVLSRRIAQRPVYRLRYPEEKQLYRKGLAAGFYAGAILICGGLIGFWARWCLCGRNPVVWVVMWLMEGQNWYSRPVLIGYWAALAGISVGGWTRQLSRARRHRGWTEAKVTNGQHKVTVVSKTSATKSAEAATARSASMSDISRRPTLPRTPSPTIDVKTAGLSGVASHMMDEMDQRLPVFSVNARRKFFHALAVVMFVPGIIVDPAFTHLSFSLAFAIFNFAEYVRYFALYPFGAAVHLFLNEFLDKKDSGTAILSHFYLLTGCAGGIWLDSPRTILSLVGVFSLGVGDALVTSVLATQASIVGKRIGRIRWSTSSGKTVEGSLAFLGSLVLAGTSLSMTGIIDPFSVTRYTMLALALSLMEAVSEQNDNLILPIWGWCLGTCLGL</sequence>
<feature type="compositionally biased region" description="Gly residues" evidence="10">
    <location>
        <begin position="151"/>
        <end position="160"/>
    </location>
</feature>